<gene>
    <name evidence="3" type="ORF">MB14_13840</name>
</gene>
<dbReference type="GO" id="GO:0006302">
    <property type="term" value="P:double-strand break repair"/>
    <property type="evidence" value="ECO:0007669"/>
    <property type="project" value="InterPro"/>
</dbReference>
<evidence type="ECO:0000313" key="4">
    <source>
        <dbReference type="Proteomes" id="UP000075583"/>
    </source>
</evidence>
<dbReference type="Pfam" id="PF13476">
    <property type="entry name" value="AAA_23"/>
    <property type="match status" value="1"/>
</dbReference>
<dbReference type="Gene3D" id="3.40.50.300">
    <property type="entry name" value="P-loop containing nucleotide triphosphate hydrolases"/>
    <property type="match status" value="2"/>
</dbReference>
<feature type="coiled-coil region" evidence="1">
    <location>
        <begin position="460"/>
        <end position="508"/>
    </location>
</feature>
<organism evidence="3 4">
    <name type="scientific">Roseivirga ehrenbergii (strain DSM 102268 / JCM 13514 / KCTC 12282 / NCIMB 14502 / KMM 6017)</name>
    <dbReference type="NCBI Taxonomy" id="279360"/>
    <lineage>
        <taxon>Bacteria</taxon>
        <taxon>Pseudomonadati</taxon>
        <taxon>Bacteroidota</taxon>
        <taxon>Cytophagia</taxon>
        <taxon>Cytophagales</taxon>
        <taxon>Roseivirgaceae</taxon>
        <taxon>Roseivirga</taxon>
    </lineage>
</organism>
<keyword evidence="1" id="KW-0175">Coiled coil</keyword>
<dbReference type="InterPro" id="IPR027417">
    <property type="entry name" value="P-loop_NTPase"/>
</dbReference>
<dbReference type="EMBL" id="LQZQ01000002">
    <property type="protein sequence ID" value="KYG81659.1"/>
    <property type="molecule type" value="Genomic_DNA"/>
</dbReference>
<dbReference type="RefSeq" id="WP_062588829.1">
    <property type="nucleotide sequence ID" value="NZ_LQZQ01000002.1"/>
</dbReference>
<reference evidence="3" key="1">
    <citation type="submission" date="2016-01" db="EMBL/GenBank/DDBJ databases">
        <title>Genome sequencing of Roseivirga ehrenbergii KMM 6017.</title>
        <authorList>
            <person name="Selvaratnam C."/>
            <person name="Thevarajoo S."/>
            <person name="Goh K.M."/>
            <person name="Ee R."/>
            <person name="Chan K.-G."/>
            <person name="Chong C.S."/>
        </authorList>
    </citation>
    <scope>NUCLEOTIDE SEQUENCE [LARGE SCALE GENOMIC DNA]</scope>
    <source>
        <strain evidence="3">KMM 6017</strain>
    </source>
</reference>
<accession>A0A150XSC6</accession>
<feature type="domain" description="Rad50/SbcC-type AAA" evidence="2">
    <location>
        <begin position="6"/>
        <end position="246"/>
    </location>
</feature>
<dbReference type="GO" id="GO:0016887">
    <property type="term" value="F:ATP hydrolysis activity"/>
    <property type="evidence" value="ECO:0007669"/>
    <property type="project" value="InterPro"/>
</dbReference>
<dbReference type="InterPro" id="IPR017599">
    <property type="entry name" value="DNA_S_DndD"/>
</dbReference>
<feature type="coiled-coil region" evidence="1">
    <location>
        <begin position="201"/>
        <end position="305"/>
    </location>
</feature>
<protein>
    <submittedName>
        <fullName evidence="3">DNA sulfur modification protein DndD</fullName>
    </submittedName>
</protein>
<keyword evidence="4" id="KW-1185">Reference proteome</keyword>
<proteinExistence type="predicted"/>
<name>A0A150XSC6_ROSEK</name>
<dbReference type="PANTHER" id="PTHR32114">
    <property type="entry name" value="ABC TRANSPORTER ABCH.3"/>
    <property type="match status" value="1"/>
</dbReference>
<dbReference type="OrthoDB" id="9795626at2"/>
<dbReference type="Proteomes" id="UP000075583">
    <property type="component" value="Unassembled WGS sequence"/>
</dbReference>
<dbReference type="AlphaFoldDB" id="A0A150XSC6"/>
<evidence type="ECO:0000256" key="1">
    <source>
        <dbReference type="SAM" id="Coils"/>
    </source>
</evidence>
<dbReference type="NCBIfam" id="TIGR03185">
    <property type="entry name" value="DNA_S_dndD"/>
    <property type="match status" value="1"/>
</dbReference>
<sequence>MIFTEVEFNNFRIYKGNNPIYLAPSADKNITVVSGMNGFGKTTFLMGLVWCLYGRQMDQVDDFYKKEIKSYGGYDKYIGNSLNRLALKEGRTVFSVSIVITDLNIPEIPCQEIKITRAYDVVTSASDKVQILIDGHESELVKGLGDTKLTAEEIFIRDFIMPMEIAKFFFFDAEKIITLAEVADKQQRVSLNRAYSEVLGIKKYEDLKAELEEVLLRIRQDSASANERMELEKLQAEYNQINIEVEVKTEQIDNNTSDIEKLEFEATQIQEKLIREGNQMTAQQLEELRGKAATLESKLKILQDELKSSYDVIPFAIAGDKLLSVLNQLDIESELKNAQLSEEQVKDSTDKIINDLIAQPKPKDVVIDYRVEDFYKTTIKSLIRKHFFSGVPTVDPEFQFIHDYSDTEKNELGALVNSLKLSFKESFRRINGDYNYSKNELSTIRRQLKLAESNAEDPVISALRTKKKKIDNDIESLTAKVNSLHQEIGAANNNKGQLKRRIDNISQKIEVSKSLKAKDETTKRLIGELQTFIEEFKKQKKESLEREILSGLNSLMHKKSFIKKVDVDIIGDEIDIQLRNERNEVIRKEGLSNGEKQMYASALLKGLVEESNIEFPVFIDSPMQKFDVKHAENIVRYFYPSISDQVVIFPLVKKEMTQDEYDIILPRVSNVYLIHNLGNDHSEFKEVKNPEDLFQAFEEISADAV</sequence>
<comment type="caution">
    <text evidence="3">The sequence shown here is derived from an EMBL/GenBank/DDBJ whole genome shotgun (WGS) entry which is preliminary data.</text>
</comment>
<dbReference type="InterPro" id="IPR038729">
    <property type="entry name" value="Rad50/SbcC_AAA"/>
</dbReference>
<dbReference type="SUPFAM" id="SSF52540">
    <property type="entry name" value="P-loop containing nucleoside triphosphate hydrolases"/>
    <property type="match status" value="1"/>
</dbReference>
<dbReference type="STRING" id="279360.MB14_13840"/>
<evidence type="ECO:0000313" key="3">
    <source>
        <dbReference type="EMBL" id="KYG81659.1"/>
    </source>
</evidence>
<dbReference type="PANTHER" id="PTHR32114:SF2">
    <property type="entry name" value="ABC TRANSPORTER ABCH.3"/>
    <property type="match status" value="1"/>
</dbReference>
<evidence type="ECO:0000259" key="2">
    <source>
        <dbReference type="Pfam" id="PF13476"/>
    </source>
</evidence>